<dbReference type="Gene3D" id="2.30.140.10">
    <property type="entry name" value="Spermidine synthase, tetramerisation domain"/>
    <property type="match status" value="1"/>
</dbReference>
<proteinExistence type="inferred from homology"/>
<evidence type="ECO:0000313" key="7">
    <source>
        <dbReference type="Proteomes" id="UP000014760"/>
    </source>
</evidence>
<dbReference type="OrthoDB" id="5953636at2759"/>
<gene>
    <name evidence="5" type="ORF">CAPTEDRAFT_160239</name>
</gene>
<reference evidence="6" key="3">
    <citation type="submission" date="2015-06" db="UniProtKB">
        <authorList>
            <consortium name="EnsemblMetazoa"/>
        </authorList>
    </citation>
    <scope>IDENTIFICATION</scope>
</reference>
<dbReference type="FunFam" id="3.40.50.150:FF:000197">
    <property type="entry name" value="spermine synthase isoform X2"/>
    <property type="match status" value="1"/>
</dbReference>
<dbReference type="Pfam" id="PF17284">
    <property type="entry name" value="Spermine_synt_N"/>
    <property type="match status" value="1"/>
</dbReference>
<name>R7TW33_CAPTE</name>
<dbReference type="InterPro" id="IPR030374">
    <property type="entry name" value="PABS"/>
</dbReference>
<dbReference type="EMBL" id="KB308242">
    <property type="protein sequence ID" value="ELT98123.1"/>
    <property type="molecule type" value="Genomic_DNA"/>
</dbReference>
<dbReference type="InterPro" id="IPR030373">
    <property type="entry name" value="PABS_CS"/>
</dbReference>
<dbReference type="InterPro" id="IPR037163">
    <property type="entry name" value="Spermidine_synt_N_sf"/>
</dbReference>
<dbReference type="Proteomes" id="UP000014760">
    <property type="component" value="Unassembled WGS sequence"/>
</dbReference>
<dbReference type="HOGENOM" id="CLU_048650_0_0_1"/>
<evidence type="ECO:0000256" key="1">
    <source>
        <dbReference type="ARBA" id="ARBA00007867"/>
    </source>
</evidence>
<dbReference type="GO" id="GO:0006597">
    <property type="term" value="P:spermine biosynthetic process"/>
    <property type="evidence" value="ECO:0007669"/>
    <property type="project" value="InterPro"/>
</dbReference>
<dbReference type="Gene3D" id="3.40.50.150">
    <property type="entry name" value="Vaccinia Virus protein VP39"/>
    <property type="match status" value="1"/>
</dbReference>
<dbReference type="CDD" id="cd02440">
    <property type="entry name" value="AdoMet_MTases"/>
    <property type="match status" value="1"/>
</dbReference>
<dbReference type="InterPro" id="IPR015576">
    <property type="entry name" value="Spermine_synthase_animal"/>
</dbReference>
<evidence type="ECO:0000256" key="2">
    <source>
        <dbReference type="ARBA" id="ARBA00022679"/>
    </source>
</evidence>
<evidence type="ECO:0000313" key="6">
    <source>
        <dbReference type="EnsemblMetazoa" id="CapteP160239"/>
    </source>
</evidence>
<dbReference type="EMBL" id="AMQN01002091">
    <property type="status" value="NOT_ANNOTATED_CDS"/>
    <property type="molecule type" value="Genomic_DNA"/>
</dbReference>
<feature type="non-terminal residue" evidence="5">
    <location>
        <position position="1"/>
    </location>
</feature>
<dbReference type="OMA" id="PDGKEPI"/>
<dbReference type="InterPro" id="IPR029063">
    <property type="entry name" value="SAM-dependent_MTases_sf"/>
</dbReference>
<evidence type="ECO:0000256" key="3">
    <source>
        <dbReference type="PROSITE-ProRule" id="PRU00354"/>
    </source>
</evidence>
<dbReference type="FunCoup" id="R7TW33">
    <property type="interactions" value="228"/>
</dbReference>
<dbReference type="EnsemblMetazoa" id="CapteT160239">
    <property type="protein sequence ID" value="CapteP160239"/>
    <property type="gene ID" value="CapteG160239"/>
</dbReference>
<sequence length="368" mass="41626">MAARTSLLYFEVPFSLFNNSVELKATQQDISHLLASLDLKLSHEQQFALNGGFFIQYFDTSSNHAIVRGHPEGIITLDLHEYVAKGSTPKFPPQVIQDLERKLKQSLKSPHSKSEPAIKRGQEFEVYYPTMDGRIIEYDIDEIVFEENSKYQNVRIAHSKTFGNMLILDGDPNLAESDVIYSHSMMRQGSSNFSDKDVLILGGGDGGLLNELRKEGCRSITMVDIDAVVLKAAQKYLRGICTDSLDEYKKENYEVIVGDAIAFLKKAIADNQHYDFVLSDLTVVPITPEPVGDEWDFLRLVLDLSTKVLAKDGKLLTHANALLATRAISMFEGELDKLQGFQWNRKEAHVPSFHELWTFYEIEEIKQS</sequence>
<dbReference type="SUPFAM" id="SSF53335">
    <property type="entry name" value="S-adenosyl-L-methionine-dependent methyltransferases"/>
    <property type="match status" value="1"/>
</dbReference>
<protein>
    <recommendedName>
        <fullName evidence="4">PABS domain-containing protein</fullName>
    </recommendedName>
</protein>
<dbReference type="STRING" id="283909.R7TW33"/>
<dbReference type="PROSITE" id="PS01330">
    <property type="entry name" value="PABS_1"/>
    <property type="match status" value="1"/>
</dbReference>
<dbReference type="PANTHER" id="PTHR46315">
    <property type="entry name" value="SPERMINE SYNTHASE"/>
    <property type="match status" value="1"/>
</dbReference>
<dbReference type="Pfam" id="PF01564">
    <property type="entry name" value="Spermine_synth"/>
    <property type="match status" value="1"/>
</dbReference>
<dbReference type="AlphaFoldDB" id="R7TW33"/>
<dbReference type="PANTHER" id="PTHR46315:SF1">
    <property type="entry name" value="SPERMINE SYNTHASE"/>
    <property type="match status" value="1"/>
</dbReference>
<organism evidence="5">
    <name type="scientific">Capitella teleta</name>
    <name type="common">Polychaete worm</name>
    <dbReference type="NCBI Taxonomy" id="283909"/>
    <lineage>
        <taxon>Eukaryota</taxon>
        <taxon>Metazoa</taxon>
        <taxon>Spiralia</taxon>
        <taxon>Lophotrochozoa</taxon>
        <taxon>Annelida</taxon>
        <taxon>Polychaeta</taxon>
        <taxon>Sedentaria</taxon>
        <taxon>Scolecida</taxon>
        <taxon>Capitellidae</taxon>
        <taxon>Capitella</taxon>
    </lineage>
</organism>
<evidence type="ECO:0000313" key="5">
    <source>
        <dbReference type="EMBL" id="ELT98123.1"/>
    </source>
</evidence>
<keyword evidence="3" id="KW-0620">Polyamine biosynthesis</keyword>
<dbReference type="InterPro" id="IPR035246">
    <property type="entry name" value="Spermidine_synt_N"/>
</dbReference>
<keyword evidence="2 3" id="KW-0808">Transferase</keyword>
<reference evidence="5 7" key="2">
    <citation type="journal article" date="2013" name="Nature">
        <title>Insights into bilaterian evolution from three spiralian genomes.</title>
        <authorList>
            <person name="Simakov O."/>
            <person name="Marletaz F."/>
            <person name="Cho S.J."/>
            <person name="Edsinger-Gonzales E."/>
            <person name="Havlak P."/>
            <person name="Hellsten U."/>
            <person name="Kuo D.H."/>
            <person name="Larsson T."/>
            <person name="Lv J."/>
            <person name="Arendt D."/>
            <person name="Savage R."/>
            <person name="Osoegawa K."/>
            <person name="de Jong P."/>
            <person name="Grimwood J."/>
            <person name="Chapman J.A."/>
            <person name="Shapiro H."/>
            <person name="Aerts A."/>
            <person name="Otillar R.P."/>
            <person name="Terry A.Y."/>
            <person name="Boore J.L."/>
            <person name="Grigoriev I.V."/>
            <person name="Lindberg D.R."/>
            <person name="Seaver E.C."/>
            <person name="Weisblat D.A."/>
            <person name="Putnam N.H."/>
            <person name="Rokhsar D.S."/>
        </authorList>
    </citation>
    <scope>NUCLEOTIDE SEQUENCE</scope>
    <source>
        <strain evidence="5 7">I ESC-2004</strain>
    </source>
</reference>
<dbReference type="PROSITE" id="PS51006">
    <property type="entry name" value="PABS_2"/>
    <property type="match status" value="1"/>
</dbReference>
<feature type="active site" description="Proton acceptor" evidence="3">
    <location>
        <position position="280"/>
    </location>
</feature>
<dbReference type="GO" id="GO:0016768">
    <property type="term" value="F:spermine synthase activity"/>
    <property type="evidence" value="ECO:0007669"/>
    <property type="project" value="InterPro"/>
</dbReference>
<accession>R7TW33</accession>
<evidence type="ECO:0000259" key="4">
    <source>
        <dbReference type="PROSITE" id="PS51006"/>
    </source>
</evidence>
<keyword evidence="7" id="KW-1185">Reference proteome</keyword>
<comment type="similarity">
    <text evidence="1">Belongs to the spermidine/spermine synthase family.</text>
</comment>
<reference evidence="7" key="1">
    <citation type="submission" date="2012-12" db="EMBL/GenBank/DDBJ databases">
        <authorList>
            <person name="Hellsten U."/>
            <person name="Grimwood J."/>
            <person name="Chapman J.A."/>
            <person name="Shapiro H."/>
            <person name="Aerts A."/>
            <person name="Otillar R.P."/>
            <person name="Terry A.Y."/>
            <person name="Boore J.L."/>
            <person name="Simakov O."/>
            <person name="Marletaz F."/>
            <person name="Cho S.-J."/>
            <person name="Edsinger-Gonzales E."/>
            <person name="Havlak P."/>
            <person name="Kuo D.-H."/>
            <person name="Larsson T."/>
            <person name="Lv J."/>
            <person name="Arendt D."/>
            <person name="Savage R."/>
            <person name="Osoegawa K."/>
            <person name="de Jong P."/>
            <person name="Lindberg D.R."/>
            <person name="Seaver E.C."/>
            <person name="Weisblat D.A."/>
            <person name="Putnam N.H."/>
            <person name="Grigoriev I.V."/>
            <person name="Rokhsar D.S."/>
        </authorList>
    </citation>
    <scope>NUCLEOTIDE SEQUENCE</scope>
    <source>
        <strain evidence="7">I ESC-2004</strain>
    </source>
</reference>
<feature type="domain" description="PABS" evidence="4">
    <location>
        <begin position="125"/>
        <end position="364"/>
    </location>
</feature>